<dbReference type="AlphaFoldDB" id="A0A0G1RMQ7"/>
<name>A0A0G1RMQ7_9BACT</name>
<keyword evidence="4" id="KW-0812">Transmembrane</keyword>
<evidence type="ECO:0000313" key="6">
    <source>
        <dbReference type="EMBL" id="KKU58589.1"/>
    </source>
</evidence>
<feature type="domain" description="Glycosyltransferase 2-like" evidence="5">
    <location>
        <begin position="6"/>
        <end position="108"/>
    </location>
</feature>
<organism evidence="6 7">
    <name type="scientific">Candidatus Amesbacteria bacterium GW2011_GWA2_47_11b</name>
    <dbReference type="NCBI Taxonomy" id="1618358"/>
    <lineage>
        <taxon>Bacteria</taxon>
        <taxon>Candidatus Amesiibacteriota</taxon>
    </lineage>
</organism>
<sequence>MANVAVVVTVLNEIKDIKLLVSSLIKQTKEIIIVDGGSTDGTWEYLQKQKNIRAFQKIGNRSRGRNYGMTKTKADIIAFTDAGCIPELNWLAELVKPFSSLTVEVVSGYYKGLPQNIFQKCLVPYVLVMPDQIKGEFFPATRSMAMRRGTGLFNEQLDPSEDYEFAHRLKRQGINFVFAPRAIVGWLPRKNLKQAAWMFLKMAIGDVHAGLIRTKVKLLFLRYYLFFFLFFLNPWTSLLVIPYLIWAVAKNYRYVKDIRAVFWLPVLQLTADVCVIFGTIMGVMSKP</sequence>
<evidence type="ECO:0000256" key="1">
    <source>
        <dbReference type="ARBA" id="ARBA00006739"/>
    </source>
</evidence>
<dbReference type="InterPro" id="IPR029044">
    <property type="entry name" value="Nucleotide-diphossugar_trans"/>
</dbReference>
<dbReference type="Proteomes" id="UP000034307">
    <property type="component" value="Unassembled WGS sequence"/>
</dbReference>
<comment type="caution">
    <text evidence="6">The sequence shown here is derived from an EMBL/GenBank/DDBJ whole genome shotgun (WGS) entry which is preliminary data.</text>
</comment>
<comment type="similarity">
    <text evidence="1">Belongs to the glycosyltransferase 2 family.</text>
</comment>
<dbReference type="SUPFAM" id="SSF53448">
    <property type="entry name" value="Nucleotide-diphospho-sugar transferases"/>
    <property type="match status" value="1"/>
</dbReference>
<evidence type="ECO:0000313" key="7">
    <source>
        <dbReference type="Proteomes" id="UP000034307"/>
    </source>
</evidence>
<evidence type="ECO:0000256" key="3">
    <source>
        <dbReference type="ARBA" id="ARBA00022679"/>
    </source>
</evidence>
<dbReference type="Pfam" id="PF00535">
    <property type="entry name" value="Glycos_transf_2"/>
    <property type="match status" value="1"/>
</dbReference>
<reference evidence="6 7" key="1">
    <citation type="journal article" date="2015" name="Nature">
        <title>rRNA introns, odd ribosomes, and small enigmatic genomes across a large radiation of phyla.</title>
        <authorList>
            <person name="Brown C.T."/>
            <person name="Hug L.A."/>
            <person name="Thomas B.C."/>
            <person name="Sharon I."/>
            <person name="Castelle C.J."/>
            <person name="Singh A."/>
            <person name="Wilkins M.J."/>
            <person name="Williams K.H."/>
            <person name="Banfield J.F."/>
        </authorList>
    </citation>
    <scope>NUCLEOTIDE SEQUENCE [LARGE SCALE GENOMIC DNA]</scope>
</reference>
<evidence type="ECO:0000256" key="4">
    <source>
        <dbReference type="SAM" id="Phobius"/>
    </source>
</evidence>
<evidence type="ECO:0000259" key="5">
    <source>
        <dbReference type="Pfam" id="PF00535"/>
    </source>
</evidence>
<gene>
    <name evidence="6" type="ORF">UX80_C0001G0028</name>
</gene>
<proteinExistence type="inferred from homology"/>
<evidence type="ECO:0000256" key="2">
    <source>
        <dbReference type="ARBA" id="ARBA00022676"/>
    </source>
</evidence>
<dbReference type="STRING" id="1618358.UX80_C0001G0028"/>
<keyword evidence="2" id="KW-0328">Glycosyltransferase</keyword>
<feature type="transmembrane region" description="Helical" evidence="4">
    <location>
        <begin position="223"/>
        <end position="249"/>
    </location>
</feature>
<dbReference type="InterPro" id="IPR001173">
    <property type="entry name" value="Glyco_trans_2-like"/>
</dbReference>
<protein>
    <recommendedName>
        <fullName evidence="5">Glycosyltransferase 2-like domain-containing protein</fullName>
    </recommendedName>
</protein>
<feature type="transmembrane region" description="Helical" evidence="4">
    <location>
        <begin position="261"/>
        <end position="284"/>
    </location>
</feature>
<dbReference type="PANTHER" id="PTHR43630">
    <property type="entry name" value="POLY-BETA-1,6-N-ACETYL-D-GLUCOSAMINE SYNTHASE"/>
    <property type="match status" value="1"/>
</dbReference>
<accession>A0A0G1RMQ7</accession>
<keyword evidence="4" id="KW-1133">Transmembrane helix</keyword>
<keyword evidence="4" id="KW-0472">Membrane</keyword>
<keyword evidence="3" id="KW-0808">Transferase</keyword>
<dbReference type="Gene3D" id="3.90.550.10">
    <property type="entry name" value="Spore Coat Polysaccharide Biosynthesis Protein SpsA, Chain A"/>
    <property type="match status" value="1"/>
</dbReference>
<dbReference type="PANTHER" id="PTHR43630:SF1">
    <property type="entry name" value="POLY-BETA-1,6-N-ACETYL-D-GLUCOSAMINE SYNTHASE"/>
    <property type="match status" value="1"/>
</dbReference>
<dbReference type="GO" id="GO:0016757">
    <property type="term" value="F:glycosyltransferase activity"/>
    <property type="evidence" value="ECO:0007669"/>
    <property type="project" value="UniProtKB-KW"/>
</dbReference>
<dbReference type="EMBL" id="LCNO01000001">
    <property type="protein sequence ID" value="KKU58589.1"/>
    <property type="molecule type" value="Genomic_DNA"/>
</dbReference>